<feature type="domain" description="DUF2023" evidence="1">
    <location>
        <begin position="11"/>
        <end position="109"/>
    </location>
</feature>
<gene>
    <name evidence="2" type="ORF">FHR87_002507</name>
</gene>
<protein>
    <recommendedName>
        <fullName evidence="1">DUF2023 domain-containing protein</fullName>
    </recommendedName>
</protein>
<dbReference type="Proteomes" id="UP000549250">
    <property type="component" value="Unassembled WGS sequence"/>
</dbReference>
<accession>A0A839T808</accession>
<evidence type="ECO:0000259" key="1">
    <source>
        <dbReference type="Pfam" id="PF09633"/>
    </source>
</evidence>
<dbReference type="EMBL" id="JACHXI010000012">
    <property type="protein sequence ID" value="MBB3104095.1"/>
    <property type="molecule type" value="Genomic_DNA"/>
</dbReference>
<reference evidence="2 3" key="1">
    <citation type="submission" date="2020-08" db="EMBL/GenBank/DDBJ databases">
        <title>Genomic Encyclopedia of Type Strains, Phase III (KMG-III): the genomes of soil and plant-associated and newly described type strains.</title>
        <authorList>
            <person name="Whitman W."/>
        </authorList>
    </citation>
    <scope>NUCLEOTIDE SEQUENCE [LARGE SCALE GENOMIC DNA]</scope>
    <source>
        <strain evidence="2 3">CECT 4462</strain>
    </source>
</reference>
<evidence type="ECO:0000313" key="3">
    <source>
        <dbReference type="Proteomes" id="UP000549250"/>
    </source>
</evidence>
<dbReference type="InterPro" id="IPR018594">
    <property type="entry name" value="DUF2023"/>
</dbReference>
<dbReference type="SUPFAM" id="SSF160448">
    <property type="entry name" value="PG1857-like"/>
    <property type="match status" value="1"/>
</dbReference>
<proteinExistence type="predicted"/>
<keyword evidence="3" id="KW-1185">Reference proteome</keyword>
<comment type="caution">
    <text evidence="2">The sequence shown here is derived from an EMBL/GenBank/DDBJ whole genome shotgun (WGS) entry which is preliminary data.</text>
</comment>
<name>A0A839T808_AZOMA</name>
<dbReference type="Pfam" id="PF09633">
    <property type="entry name" value="DUF2023"/>
    <property type="match status" value="1"/>
</dbReference>
<dbReference type="Gene3D" id="3.30.2190.10">
    <property type="entry name" value="PG1857-like"/>
    <property type="match status" value="1"/>
</dbReference>
<dbReference type="AlphaFoldDB" id="A0A839T808"/>
<evidence type="ECO:0000313" key="2">
    <source>
        <dbReference type="EMBL" id="MBB3104095.1"/>
    </source>
</evidence>
<dbReference type="InterPro" id="IPR036780">
    <property type="entry name" value="PG1857-like_sf"/>
</dbReference>
<organism evidence="2 3">
    <name type="scientific">Azomonas macrocytogenes</name>
    <name type="common">Azotobacter macrocytogenes</name>
    <dbReference type="NCBI Taxonomy" id="69962"/>
    <lineage>
        <taxon>Bacteria</taxon>
        <taxon>Pseudomonadati</taxon>
        <taxon>Pseudomonadota</taxon>
        <taxon>Gammaproteobacteria</taxon>
        <taxon>Pseudomonadales</taxon>
        <taxon>Pseudomonadaceae</taxon>
        <taxon>Azomonas</taxon>
    </lineage>
</organism>
<sequence length="125" mass="14395">MARSAHVSVCFGQYVSEYQKGVRQLFLLTMTPHEAMALQKRLEKQFIDCYVQEVSITKVNVFFGRGPCVKTVRAIVTKPLYELTPEQDFMIGTLLGYDREQQCLRYLTRAGKRSLNQATSRPHCE</sequence>
<dbReference type="RefSeq" id="WP_183166990.1">
    <property type="nucleotide sequence ID" value="NZ_JACHXI010000012.1"/>
</dbReference>